<keyword evidence="2" id="KW-1185">Reference proteome</keyword>
<protein>
    <recommendedName>
        <fullName evidence="3">Mevalonate kinase</fullName>
    </recommendedName>
</protein>
<organism evidence="1 2">
    <name type="scientific">Rhamnella rubrinervis</name>
    <dbReference type="NCBI Taxonomy" id="2594499"/>
    <lineage>
        <taxon>Eukaryota</taxon>
        <taxon>Viridiplantae</taxon>
        <taxon>Streptophyta</taxon>
        <taxon>Embryophyta</taxon>
        <taxon>Tracheophyta</taxon>
        <taxon>Spermatophyta</taxon>
        <taxon>Magnoliopsida</taxon>
        <taxon>eudicotyledons</taxon>
        <taxon>Gunneridae</taxon>
        <taxon>Pentapetalae</taxon>
        <taxon>rosids</taxon>
        <taxon>fabids</taxon>
        <taxon>Rosales</taxon>
        <taxon>Rhamnaceae</taxon>
        <taxon>rhamnoid group</taxon>
        <taxon>Rhamneae</taxon>
        <taxon>Rhamnella</taxon>
    </lineage>
</organism>
<comment type="caution">
    <text evidence="1">The sequence shown here is derived from an EMBL/GenBank/DDBJ whole genome shotgun (WGS) entry which is preliminary data.</text>
</comment>
<dbReference type="Gene3D" id="3.30.230.10">
    <property type="match status" value="1"/>
</dbReference>
<dbReference type="PANTHER" id="PTHR47692:SF2">
    <property type="entry name" value="ZINC FINGER RING-TYPE DOMAIN CONTAINING PROTEIN"/>
    <property type="match status" value="1"/>
</dbReference>
<sequence>MEVKTRAPGKIILTGEHAVVHGSTAVAASIDLCTYVSLRFPTLLMPISLVGSVEILNGRFPLELSLYAYEEDVNITVHRILGIFDSFMRRNGQQSRTRTPEAKEEEFQALISDAARPFLASRTGRFVNKMELFLASGLNIEACDAVYKQRLGWSAPGVTSETTAQERSEHRPTVIPYLHIFDEDSDGTD</sequence>
<dbReference type="EMBL" id="VOIH02000002">
    <property type="protein sequence ID" value="KAF3454452.1"/>
    <property type="molecule type" value="Genomic_DNA"/>
</dbReference>
<evidence type="ECO:0008006" key="3">
    <source>
        <dbReference type="Google" id="ProtNLM"/>
    </source>
</evidence>
<dbReference type="OrthoDB" id="21204at2759"/>
<dbReference type="InterPro" id="IPR014721">
    <property type="entry name" value="Ribsml_uS5_D2-typ_fold_subgr"/>
</dbReference>
<dbReference type="Proteomes" id="UP000796880">
    <property type="component" value="Unassembled WGS sequence"/>
</dbReference>
<dbReference type="InterPro" id="IPR020568">
    <property type="entry name" value="Ribosomal_Su5_D2-typ_SF"/>
</dbReference>
<evidence type="ECO:0000313" key="1">
    <source>
        <dbReference type="EMBL" id="KAF3454452.1"/>
    </source>
</evidence>
<accession>A0A8K0HKN1</accession>
<proteinExistence type="predicted"/>
<name>A0A8K0HKN1_9ROSA</name>
<gene>
    <name evidence="1" type="ORF">FNV43_RR04899</name>
</gene>
<dbReference type="AlphaFoldDB" id="A0A8K0HKN1"/>
<dbReference type="PANTHER" id="PTHR47692">
    <property type="entry name" value="RING/U-BOX SUPERFAMILY PROTEIN"/>
    <property type="match status" value="1"/>
</dbReference>
<reference evidence="1" key="1">
    <citation type="submission" date="2020-03" db="EMBL/GenBank/DDBJ databases">
        <title>A high-quality chromosome-level genome assembly of a woody plant with both climbing and erect habits, Rhamnella rubrinervis.</title>
        <authorList>
            <person name="Lu Z."/>
            <person name="Yang Y."/>
            <person name="Zhu X."/>
            <person name="Sun Y."/>
        </authorList>
    </citation>
    <scope>NUCLEOTIDE SEQUENCE</scope>
    <source>
        <strain evidence="1">BYM</strain>
        <tissue evidence="1">Leaf</tissue>
    </source>
</reference>
<dbReference type="SUPFAM" id="SSF54211">
    <property type="entry name" value="Ribosomal protein S5 domain 2-like"/>
    <property type="match status" value="1"/>
</dbReference>
<evidence type="ECO:0000313" key="2">
    <source>
        <dbReference type="Proteomes" id="UP000796880"/>
    </source>
</evidence>